<comment type="caution">
    <text evidence="2">The sequence shown here is derived from an EMBL/GenBank/DDBJ whole genome shotgun (WGS) entry which is preliminary data.</text>
</comment>
<feature type="compositionally biased region" description="Polar residues" evidence="1">
    <location>
        <begin position="145"/>
        <end position="154"/>
    </location>
</feature>
<organism evidence="2 3">
    <name type="scientific">Apatococcus lobatus</name>
    <dbReference type="NCBI Taxonomy" id="904363"/>
    <lineage>
        <taxon>Eukaryota</taxon>
        <taxon>Viridiplantae</taxon>
        <taxon>Chlorophyta</taxon>
        <taxon>core chlorophytes</taxon>
        <taxon>Trebouxiophyceae</taxon>
        <taxon>Chlorellales</taxon>
        <taxon>Chlorellaceae</taxon>
        <taxon>Apatococcus</taxon>
    </lineage>
</organism>
<keyword evidence="3" id="KW-1185">Reference proteome</keyword>
<reference evidence="2 3" key="1">
    <citation type="journal article" date="2024" name="Nat. Commun.">
        <title>Phylogenomics reveals the evolutionary origins of lichenization in chlorophyte algae.</title>
        <authorList>
            <person name="Puginier C."/>
            <person name="Libourel C."/>
            <person name="Otte J."/>
            <person name="Skaloud P."/>
            <person name="Haon M."/>
            <person name="Grisel S."/>
            <person name="Petersen M."/>
            <person name="Berrin J.G."/>
            <person name="Delaux P.M."/>
            <person name="Dal Grande F."/>
            <person name="Keller J."/>
        </authorList>
    </citation>
    <scope>NUCLEOTIDE SEQUENCE [LARGE SCALE GENOMIC DNA]</scope>
    <source>
        <strain evidence="2 3">SAG 2145</strain>
    </source>
</reference>
<feature type="compositionally biased region" description="Polar residues" evidence="1">
    <location>
        <begin position="186"/>
        <end position="195"/>
    </location>
</feature>
<evidence type="ECO:0000313" key="3">
    <source>
        <dbReference type="Proteomes" id="UP001438707"/>
    </source>
</evidence>
<sequence length="195" mass="21378">MQTLERSAPSSIQLVRSCFLRDRWQAQQACLYATKKRHPVPVPETFEEKETWKTKLIRILTDASEPLTSQAVWLKAEPEGFRSKRHMKGLLDDMRRRGVLKTEPNVVNKSFGYKIGKLPRGFRPGTVASEPASSNQAAPADLTAAQRSTTTTAGSDAFGLGAEELPDHSRSQDIQLADPAAEATGGSDSAPVNMQ</sequence>
<gene>
    <name evidence="2" type="ORF">WJX74_006950</name>
</gene>
<name>A0AAW1QNE2_9CHLO</name>
<proteinExistence type="predicted"/>
<protein>
    <submittedName>
        <fullName evidence="2">Uncharacterized protein</fullName>
    </submittedName>
</protein>
<accession>A0AAW1QNE2</accession>
<dbReference type="EMBL" id="JALJOS010000029">
    <property type="protein sequence ID" value="KAK9822942.1"/>
    <property type="molecule type" value="Genomic_DNA"/>
</dbReference>
<evidence type="ECO:0000256" key="1">
    <source>
        <dbReference type="SAM" id="MobiDB-lite"/>
    </source>
</evidence>
<dbReference type="Proteomes" id="UP001438707">
    <property type="component" value="Unassembled WGS sequence"/>
</dbReference>
<evidence type="ECO:0000313" key="2">
    <source>
        <dbReference type="EMBL" id="KAK9822942.1"/>
    </source>
</evidence>
<feature type="region of interest" description="Disordered" evidence="1">
    <location>
        <begin position="124"/>
        <end position="195"/>
    </location>
</feature>
<dbReference type="AlphaFoldDB" id="A0AAW1QNE2"/>